<reference evidence="2 3" key="1">
    <citation type="submission" date="2017-03" db="EMBL/GenBank/DDBJ databases">
        <authorList>
            <person name="Afonso C.L."/>
            <person name="Miller P.J."/>
            <person name="Scott M.A."/>
            <person name="Spackman E."/>
            <person name="Goraichik I."/>
            <person name="Dimitrov K.M."/>
            <person name="Suarez D.L."/>
            <person name="Swayne D.E."/>
        </authorList>
    </citation>
    <scope>NUCLEOTIDE SEQUENCE [LARGE SCALE GENOMIC DNA]</scope>
    <source>
        <strain evidence="2 3">ATCC 51113</strain>
    </source>
</reference>
<sequence length="102" mass="11477">MLVYSLGIFSFADRFFVQFFGFRLAQLGLVGSVPTCLFWLLVLTVLYVFYCIKNNLALTNIEEKEKHMNKNLHIMVLSFFDTVSTAIMGLVVNSVSGATPLT</sequence>
<gene>
    <name evidence="2" type="ORF">BZK42_00410</name>
</gene>
<evidence type="ECO:0000256" key="1">
    <source>
        <dbReference type="SAM" id="Phobius"/>
    </source>
</evidence>
<name>A0A1V8P495_CITBR</name>
<dbReference type="EMBL" id="NAEW01000001">
    <property type="protein sequence ID" value="OQM43403.1"/>
    <property type="molecule type" value="Genomic_DNA"/>
</dbReference>
<proteinExistence type="predicted"/>
<keyword evidence="1" id="KW-0812">Transmembrane</keyword>
<accession>A0A1V8P495</accession>
<feature type="transmembrane region" description="Helical" evidence="1">
    <location>
        <begin position="29"/>
        <end position="52"/>
    </location>
</feature>
<keyword evidence="1" id="KW-0472">Membrane</keyword>
<evidence type="ECO:0000313" key="3">
    <source>
        <dbReference type="Proteomes" id="UP000192573"/>
    </source>
</evidence>
<evidence type="ECO:0000313" key="2">
    <source>
        <dbReference type="EMBL" id="OQM43403.1"/>
    </source>
</evidence>
<keyword evidence="1" id="KW-1133">Transmembrane helix</keyword>
<dbReference type="Proteomes" id="UP000192573">
    <property type="component" value="Unassembled WGS sequence"/>
</dbReference>
<comment type="caution">
    <text evidence="2">The sequence shown here is derived from an EMBL/GenBank/DDBJ whole genome shotgun (WGS) entry which is preliminary data.</text>
</comment>
<protein>
    <submittedName>
        <fullName evidence="2">Uncharacterized protein</fullName>
    </submittedName>
</protein>
<feature type="transmembrane region" description="Helical" evidence="1">
    <location>
        <begin position="72"/>
        <end position="92"/>
    </location>
</feature>
<organism evidence="2 3">
    <name type="scientific">Citrobacter braakii</name>
    <dbReference type="NCBI Taxonomy" id="57706"/>
    <lineage>
        <taxon>Bacteria</taxon>
        <taxon>Pseudomonadati</taxon>
        <taxon>Pseudomonadota</taxon>
        <taxon>Gammaproteobacteria</taxon>
        <taxon>Enterobacterales</taxon>
        <taxon>Enterobacteriaceae</taxon>
        <taxon>Citrobacter</taxon>
        <taxon>Citrobacter freundii complex</taxon>
    </lineage>
</organism>
<dbReference type="AlphaFoldDB" id="A0A1V8P495"/>